<organism evidence="1 2">
    <name type="scientific">Cerrena zonata</name>
    <dbReference type="NCBI Taxonomy" id="2478898"/>
    <lineage>
        <taxon>Eukaryota</taxon>
        <taxon>Fungi</taxon>
        <taxon>Dikarya</taxon>
        <taxon>Basidiomycota</taxon>
        <taxon>Agaricomycotina</taxon>
        <taxon>Agaricomycetes</taxon>
        <taxon>Polyporales</taxon>
        <taxon>Cerrenaceae</taxon>
        <taxon>Cerrena</taxon>
    </lineage>
</organism>
<name>A0AAW0GJ23_9APHY</name>
<proteinExistence type="predicted"/>
<dbReference type="EMBL" id="JASBNA010000008">
    <property type="protein sequence ID" value="KAK7689461.1"/>
    <property type="molecule type" value="Genomic_DNA"/>
</dbReference>
<keyword evidence="2" id="KW-1185">Reference proteome</keyword>
<evidence type="ECO:0000313" key="1">
    <source>
        <dbReference type="EMBL" id="KAK7689461.1"/>
    </source>
</evidence>
<reference evidence="1 2" key="1">
    <citation type="submission" date="2022-09" db="EMBL/GenBank/DDBJ databases">
        <authorList>
            <person name="Palmer J.M."/>
        </authorList>
    </citation>
    <scope>NUCLEOTIDE SEQUENCE [LARGE SCALE GENOMIC DNA]</scope>
    <source>
        <strain evidence="1 2">DSM 7382</strain>
    </source>
</reference>
<sequence>MSYNEPWFVWWDCNAFIRSPLITAMFYHFGRIPRHLIRLCTPAPSGRVTASTDGMSVATRGPVLLAGASPPYTAIARPHSTWLKVTVFVSNLSFESSTIGLPEALRFVISREYCLPFVIGFPQPFSLLATNSSTSTISISGIMRILF</sequence>
<protein>
    <submittedName>
        <fullName evidence="1">Uncharacterized protein</fullName>
    </submittedName>
</protein>
<accession>A0AAW0GJ23</accession>
<evidence type="ECO:0000313" key="2">
    <source>
        <dbReference type="Proteomes" id="UP001385951"/>
    </source>
</evidence>
<dbReference type="Proteomes" id="UP001385951">
    <property type="component" value="Unassembled WGS sequence"/>
</dbReference>
<dbReference type="AlphaFoldDB" id="A0AAW0GJ23"/>
<gene>
    <name evidence="1" type="ORF">QCA50_007253</name>
</gene>
<comment type="caution">
    <text evidence="1">The sequence shown here is derived from an EMBL/GenBank/DDBJ whole genome shotgun (WGS) entry which is preliminary data.</text>
</comment>